<dbReference type="PANTHER" id="PTHR24198:SF165">
    <property type="entry name" value="ANKYRIN REPEAT-CONTAINING PROTEIN-RELATED"/>
    <property type="match status" value="1"/>
</dbReference>
<name>A0A448YWD7_9STRA</name>
<dbReference type="SMART" id="SM00248">
    <property type="entry name" value="ANK"/>
    <property type="match status" value="2"/>
</dbReference>
<evidence type="ECO:0000256" key="2">
    <source>
        <dbReference type="ARBA" id="ARBA00023043"/>
    </source>
</evidence>
<organism evidence="4 5">
    <name type="scientific">Pseudo-nitzschia multistriata</name>
    <dbReference type="NCBI Taxonomy" id="183589"/>
    <lineage>
        <taxon>Eukaryota</taxon>
        <taxon>Sar</taxon>
        <taxon>Stramenopiles</taxon>
        <taxon>Ochrophyta</taxon>
        <taxon>Bacillariophyta</taxon>
        <taxon>Bacillariophyceae</taxon>
        <taxon>Bacillariophycidae</taxon>
        <taxon>Bacillariales</taxon>
        <taxon>Bacillariaceae</taxon>
        <taxon>Pseudo-nitzschia</taxon>
    </lineage>
</organism>
<keyword evidence="1" id="KW-0677">Repeat</keyword>
<dbReference type="SUPFAM" id="SSF48403">
    <property type="entry name" value="Ankyrin repeat"/>
    <property type="match status" value="1"/>
</dbReference>
<dbReference type="Gene3D" id="1.25.40.20">
    <property type="entry name" value="Ankyrin repeat-containing domain"/>
    <property type="match status" value="1"/>
</dbReference>
<feature type="region of interest" description="Disordered" evidence="3">
    <location>
        <begin position="39"/>
        <end position="73"/>
    </location>
</feature>
<dbReference type="OrthoDB" id="204260at2759"/>
<sequence length="274" mass="30426">MLSTPVLTLDLARLAKIRNASIQSVKGFSPNHLNISAVVSKKRPRSSSNGECDSSACSSSSATNTPTAALPTDVSDLSPSEYLKTIFRANGFSDLESIAKNCEPRFLPVTTAMMEAYHTEILNAVRSNNLEQAQALYRAGGFQHGCNACNRFGESILHIACRRGNLGMVRFFVEEVGLDVTAIRDDYHRTPLHDAFWTSTASYEVVDFLLRQPHVPDLLLCKDKRGFTPLDYSRGEDRGRWLDFLSERSAILRPYQAEKTSSSESPCKRMRVVA</sequence>
<keyword evidence="2" id="KW-0040">ANK repeat</keyword>
<protein>
    <submittedName>
        <fullName evidence="4">Uncharacterized protein</fullName>
    </submittedName>
</protein>
<evidence type="ECO:0000313" key="5">
    <source>
        <dbReference type="Proteomes" id="UP000291116"/>
    </source>
</evidence>
<evidence type="ECO:0000256" key="3">
    <source>
        <dbReference type="SAM" id="MobiDB-lite"/>
    </source>
</evidence>
<evidence type="ECO:0000256" key="1">
    <source>
        <dbReference type="ARBA" id="ARBA00022737"/>
    </source>
</evidence>
<dbReference type="Pfam" id="PF12796">
    <property type="entry name" value="Ank_2"/>
    <property type="match status" value="1"/>
</dbReference>
<dbReference type="Proteomes" id="UP000291116">
    <property type="component" value="Unassembled WGS sequence"/>
</dbReference>
<gene>
    <name evidence="4" type="ORF">PSNMU_V1.4_AUG-EV-PASAV3_0008320</name>
</gene>
<keyword evidence="5" id="KW-1185">Reference proteome</keyword>
<dbReference type="EMBL" id="CAACVS010000019">
    <property type="protein sequence ID" value="VEU34137.1"/>
    <property type="molecule type" value="Genomic_DNA"/>
</dbReference>
<reference evidence="4 5" key="1">
    <citation type="submission" date="2019-01" db="EMBL/GenBank/DDBJ databases">
        <authorList>
            <person name="Ferrante I. M."/>
        </authorList>
    </citation>
    <scope>NUCLEOTIDE SEQUENCE [LARGE SCALE GENOMIC DNA]</scope>
    <source>
        <strain evidence="4 5">B856</strain>
    </source>
</reference>
<feature type="compositionally biased region" description="Low complexity" evidence="3">
    <location>
        <begin position="46"/>
        <end position="73"/>
    </location>
</feature>
<dbReference type="InterPro" id="IPR002110">
    <property type="entry name" value="Ankyrin_rpt"/>
</dbReference>
<dbReference type="PANTHER" id="PTHR24198">
    <property type="entry name" value="ANKYRIN REPEAT AND PROTEIN KINASE DOMAIN-CONTAINING PROTEIN"/>
    <property type="match status" value="1"/>
</dbReference>
<dbReference type="AlphaFoldDB" id="A0A448YWD7"/>
<dbReference type="InterPro" id="IPR036770">
    <property type="entry name" value="Ankyrin_rpt-contain_sf"/>
</dbReference>
<proteinExistence type="predicted"/>
<evidence type="ECO:0000313" key="4">
    <source>
        <dbReference type="EMBL" id="VEU34137.1"/>
    </source>
</evidence>
<accession>A0A448YWD7</accession>